<proteinExistence type="predicted"/>
<evidence type="ECO:0000256" key="1">
    <source>
        <dbReference type="ARBA" id="ARBA00022723"/>
    </source>
</evidence>
<evidence type="ECO:0000256" key="4">
    <source>
        <dbReference type="ARBA" id="ARBA00023014"/>
    </source>
</evidence>
<feature type="domain" description="F420-non-reducing hydrogenase iron-sulfur subunit D" evidence="5">
    <location>
        <begin position="4"/>
        <end position="102"/>
    </location>
</feature>
<evidence type="ECO:0000313" key="6">
    <source>
        <dbReference type="EMBL" id="HGU16292.1"/>
    </source>
</evidence>
<organism evidence="6">
    <name type="scientific">Thermodesulfobacterium geofontis</name>
    <dbReference type="NCBI Taxonomy" id="1295609"/>
    <lineage>
        <taxon>Bacteria</taxon>
        <taxon>Pseudomonadati</taxon>
        <taxon>Thermodesulfobacteriota</taxon>
        <taxon>Thermodesulfobacteria</taxon>
        <taxon>Thermodesulfobacteriales</taxon>
        <taxon>Thermodesulfobacteriaceae</taxon>
        <taxon>Thermodesulfobacterium</taxon>
    </lineage>
</organism>
<dbReference type="AlphaFoldDB" id="A0A7V4JRA1"/>
<reference evidence="6" key="1">
    <citation type="journal article" date="2020" name="mSystems">
        <title>Genome- and Community-Level Interaction Insights into Carbon Utilization and Element Cycling Functions of Hydrothermarchaeota in Hydrothermal Sediment.</title>
        <authorList>
            <person name="Zhou Z."/>
            <person name="Liu Y."/>
            <person name="Xu W."/>
            <person name="Pan J."/>
            <person name="Luo Z.H."/>
            <person name="Li M."/>
        </authorList>
    </citation>
    <scope>NUCLEOTIDE SEQUENCE [LARGE SCALE GENOMIC DNA]</scope>
    <source>
        <strain evidence="6">SpSt-711</strain>
    </source>
</reference>
<comment type="caution">
    <text evidence="6">The sequence shown here is derived from an EMBL/GenBank/DDBJ whole genome shotgun (WGS) entry which is preliminary data.</text>
</comment>
<name>A0A7V4JRA1_9BACT</name>
<evidence type="ECO:0000256" key="2">
    <source>
        <dbReference type="ARBA" id="ARBA00023002"/>
    </source>
</evidence>
<dbReference type="GO" id="GO:0046872">
    <property type="term" value="F:metal ion binding"/>
    <property type="evidence" value="ECO:0007669"/>
    <property type="project" value="UniProtKB-KW"/>
</dbReference>
<dbReference type="InterPro" id="IPR003813">
    <property type="entry name" value="MvhD/FlpD"/>
</dbReference>
<dbReference type="Pfam" id="PF02662">
    <property type="entry name" value="FlpD"/>
    <property type="match status" value="1"/>
</dbReference>
<sequence>MIHPPYYKIIRVMCSGRIDPLFIFEAFKYGADGIFIGGCKLGECKYIEGNFQALIIGEFAKTLMNEIGINPDRLKLEWISSNESIKLVKDLNEFFKVIKNLGPLGKEKNWNEKDKIVYLNSASKICQDRQIRFLLGNISTELKSLKDFSLSTIEKKIREKLLDKLKAKLLEITIKEFIQEGIRDFKTLLQKTQVEKEVLEKIYFQIIKS</sequence>
<dbReference type="EMBL" id="DTEI01000114">
    <property type="protein sequence ID" value="HGU16292.1"/>
    <property type="molecule type" value="Genomic_DNA"/>
</dbReference>
<dbReference type="GO" id="GO:0016491">
    <property type="term" value="F:oxidoreductase activity"/>
    <property type="evidence" value="ECO:0007669"/>
    <property type="project" value="UniProtKB-KW"/>
</dbReference>
<evidence type="ECO:0000256" key="3">
    <source>
        <dbReference type="ARBA" id="ARBA00023004"/>
    </source>
</evidence>
<keyword evidence="2" id="KW-0560">Oxidoreductase</keyword>
<keyword evidence="4" id="KW-0411">Iron-sulfur</keyword>
<accession>A0A7V4JRA1</accession>
<keyword evidence="1" id="KW-0479">Metal-binding</keyword>
<protein>
    <submittedName>
        <fullName evidence="6">Hydrogenase iron-sulfur subunit</fullName>
    </submittedName>
</protein>
<gene>
    <name evidence="6" type="ORF">ENU91_06575</name>
</gene>
<dbReference type="GO" id="GO:0051536">
    <property type="term" value="F:iron-sulfur cluster binding"/>
    <property type="evidence" value="ECO:0007669"/>
    <property type="project" value="UniProtKB-KW"/>
</dbReference>
<evidence type="ECO:0000259" key="5">
    <source>
        <dbReference type="Pfam" id="PF02662"/>
    </source>
</evidence>
<keyword evidence="3" id="KW-0408">Iron</keyword>